<feature type="transmembrane region" description="Helical" evidence="1">
    <location>
        <begin position="159"/>
        <end position="178"/>
    </location>
</feature>
<accession>A0A7S2B1P2</accession>
<evidence type="ECO:0000256" key="1">
    <source>
        <dbReference type="SAM" id="Phobius"/>
    </source>
</evidence>
<dbReference type="AlphaFoldDB" id="A0A7S2B1P2"/>
<protein>
    <submittedName>
        <fullName evidence="2">Uncharacterized protein</fullName>
    </submittedName>
</protein>
<keyword evidence="1" id="KW-0472">Membrane</keyword>
<organism evidence="2">
    <name type="scientific">Alexandrium andersonii</name>
    <dbReference type="NCBI Taxonomy" id="327968"/>
    <lineage>
        <taxon>Eukaryota</taxon>
        <taxon>Sar</taxon>
        <taxon>Alveolata</taxon>
        <taxon>Dinophyceae</taxon>
        <taxon>Gonyaulacales</taxon>
        <taxon>Pyrocystaceae</taxon>
        <taxon>Alexandrium</taxon>
    </lineage>
</organism>
<evidence type="ECO:0000313" key="2">
    <source>
        <dbReference type="EMBL" id="CAD9383698.1"/>
    </source>
</evidence>
<gene>
    <name evidence="2" type="ORF">AAND1436_LOCUS8372</name>
</gene>
<feature type="transmembrane region" description="Helical" evidence="1">
    <location>
        <begin position="204"/>
        <end position="224"/>
    </location>
</feature>
<feature type="transmembrane region" description="Helical" evidence="1">
    <location>
        <begin position="119"/>
        <end position="138"/>
    </location>
</feature>
<feature type="transmembrane region" description="Helical" evidence="1">
    <location>
        <begin position="93"/>
        <end position="113"/>
    </location>
</feature>
<sequence length="258" mass="29275">MFTSMVRQDYIPMETTGPNSRTHTSMMPVEPVEFEREGTAELTNDPRFFTENVIDKRLAAFEALAIVTELMSAEAVKQCFELSKDFKFVGERLHVAIFQLIGFTLMCSVMFAATVATAVLSLQLFFTIRLMTAGPTGFDKAARFYTDKRMWLWRERGIFGVKYSLVVFTLSTGFMLYVKFWTEGVEGAEEAEPPAAWEKTEHKIIAMGVLAIFIASAAILFWLVRMHQRVFDESYCSIDTCHPGDLRAALAPQRGIRQ</sequence>
<keyword evidence="1" id="KW-1133">Transmembrane helix</keyword>
<keyword evidence="1" id="KW-0812">Transmembrane</keyword>
<reference evidence="2" key="1">
    <citation type="submission" date="2021-01" db="EMBL/GenBank/DDBJ databases">
        <authorList>
            <person name="Corre E."/>
            <person name="Pelletier E."/>
            <person name="Niang G."/>
            <person name="Scheremetjew M."/>
            <person name="Finn R."/>
            <person name="Kale V."/>
            <person name="Holt S."/>
            <person name="Cochrane G."/>
            <person name="Meng A."/>
            <person name="Brown T."/>
            <person name="Cohen L."/>
        </authorList>
    </citation>
    <scope>NUCLEOTIDE SEQUENCE</scope>
    <source>
        <strain evidence="2">CCMP2222</strain>
    </source>
</reference>
<proteinExistence type="predicted"/>
<name>A0A7S2B1P2_9DINO</name>
<dbReference type="EMBL" id="HBGQ01016859">
    <property type="protein sequence ID" value="CAD9383698.1"/>
    <property type="molecule type" value="Transcribed_RNA"/>
</dbReference>